<feature type="transmembrane region" description="Helical" evidence="1">
    <location>
        <begin position="41"/>
        <end position="60"/>
    </location>
</feature>
<evidence type="ECO:0000313" key="3">
    <source>
        <dbReference type="Proteomes" id="UP000178017"/>
    </source>
</evidence>
<dbReference type="Proteomes" id="UP000178017">
    <property type="component" value="Unassembled WGS sequence"/>
</dbReference>
<comment type="caution">
    <text evidence="2">The sequence shown here is derived from an EMBL/GenBank/DDBJ whole genome shotgun (WGS) entry which is preliminary data.</text>
</comment>
<evidence type="ECO:0000256" key="1">
    <source>
        <dbReference type="SAM" id="Phobius"/>
    </source>
</evidence>
<dbReference type="EMBL" id="MFDO01000016">
    <property type="protein sequence ID" value="OGE65591.1"/>
    <property type="molecule type" value="Genomic_DNA"/>
</dbReference>
<dbReference type="AlphaFoldDB" id="A0A1F5MJP6"/>
<accession>A0A1F5MJP6</accession>
<keyword evidence="1" id="KW-0812">Transmembrane</keyword>
<evidence type="ECO:0000313" key="2">
    <source>
        <dbReference type="EMBL" id="OGE65591.1"/>
    </source>
</evidence>
<keyword evidence="1" id="KW-1133">Transmembrane helix</keyword>
<proteinExistence type="predicted"/>
<keyword evidence="1" id="KW-0472">Membrane</keyword>
<name>A0A1F5MJP6_9BACT</name>
<organism evidence="2 3">
    <name type="scientific">Candidatus Daviesbacteria bacterium RIFCSPLOWO2_01_FULL_40_24</name>
    <dbReference type="NCBI Taxonomy" id="1797787"/>
    <lineage>
        <taxon>Bacteria</taxon>
        <taxon>Candidatus Daviesiibacteriota</taxon>
    </lineage>
</organism>
<feature type="transmembrane region" description="Helical" evidence="1">
    <location>
        <begin position="72"/>
        <end position="95"/>
    </location>
</feature>
<feature type="transmembrane region" description="Helical" evidence="1">
    <location>
        <begin position="101"/>
        <end position="123"/>
    </location>
</feature>
<protein>
    <submittedName>
        <fullName evidence="2">Uncharacterized protein</fullName>
    </submittedName>
</protein>
<reference evidence="2 3" key="1">
    <citation type="journal article" date="2016" name="Nat. Commun.">
        <title>Thousands of microbial genomes shed light on interconnected biogeochemical processes in an aquifer system.</title>
        <authorList>
            <person name="Anantharaman K."/>
            <person name="Brown C.T."/>
            <person name="Hug L.A."/>
            <person name="Sharon I."/>
            <person name="Castelle C.J."/>
            <person name="Probst A.J."/>
            <person name="Thomas B.C."/>
            <person name="Singh A."/>
            <person name="Wilkins M.J."/>
            <person name="Karaoz U."/>
            <person name="Brodie E.L."/>
            <person name="Williams K.H."/>
            <person name="Hubbard S.S."/>
            <person name="Banfield J.F."/>
        </authorList>
    </citation>
    <scope>NUCLEOTIDE SEQUENCE [LARGE SCALE GENOMIC DNA]</scope>
</reference>
<feature type="transmembrane region" description="Helical" evidence="1">
    <location>
        <begin position="5"/>
        <end position="25"/>
    </location>
</feature>
<gene>
    <name evidence="2" type="ORF">A3B49_02140</name>
</gene>
<sequence>MYNHLLYLGFWFTNSLTIFLSQYIIPGNIVLGNWRFNRLEAAIYAGFWLTFLFWVWWDFAIHRKLKSDNKMISFFVYLVVNSLAIWAVSTFHYVLGFQLLGYLWAFAIGFVMTILQAFAWKIVVRHANYLY</sequence>